<keyword evidence="3" id="KW-1185">Reference proteome</keyword>
<dbReference type="AlphaFoldDB" id="A0A392NWC1"/>
<dbReference type="Pfam" id="PF13966">
    <property type="entry name" value="zf-RVT"/>
    <property type="match status" value="1"/>
</dbReference>
<reference evidence="2 3" key="1">
    <citation type="journal article" date="2018" name="Front. Plant Sci.">
        <title>Red Clover (Trifolium pratense) and Zigzag Clover (T. medium) - A Picture of Genomic Similarities and Differences.</title>
        <authorList>
            <person name="Dluhosova J."/>
            <person name="Istvanek J."/>
            <person name="Nedelnik J."/>
            <person name="Repkova J."/>
        </authorList>
    </citation>
    <scope>NUCLEOTIDE SEQUENCE [LARGE SCALE GENOMIC DNA]</scope>
    <source>
        <strain evidence="3">cv. 10/8</strain>
        <tissue evidence="2">Leaf</tissue>
    </source>
</reference>
<dbReference type="InterPro" id="IPR026960">
    <property type="entry name" value="RVT-Znf"/>
</dbReference>
<evidence type="ECO:0000313" key="2">
    <source>
        <dbReference type="EMBL" id="MCI04101.1"/>
    </source>
</evidence>
<sequence>FDVFTVKSTFFIIFELSVPTVLVPPWHAPAFKAIWKCPAPSKVNEFVWQLLHDRIPTRLNLVRRRIIAADGDCSCALCGKTSESTVMLH</sequence>
<name>A0A392NWC1_9FABA</name>
<protein>
    <submittedName>
        <fullName evidence="2">F-box family protein</fullName>
    </submittedName>
</protein>
<evidence type="ECO:0000313" key="3">
    <source>
        <dbReference type="Proteomes" id="UP000265520"/>
    </source>
</evidence>
<comment type="caution">
    <text evidence="2">The sequence shown here is derived from an EMBL/GenBank/DDBJ whole genome shotgun (WGS) entry which is preliminary data.</text>
</comment>
<organism evidence="2 3">
    <name type="scientific">Trifolium medium</name>
    <dbReference type="NCBI Taxonomy" id="97028"/>
    <lineage>
        <taxon>Eukaryota</taxon>
        <taxon>Viridiplantae</taxon>
        <taxon>Streptophyta</taxon>
        <taxon>Embryophyta</taxon>
        <taxon>Tracheophyta</taxon>
        <taxon>Spermatophyta</taxon>
        <taxon>Magnoliopsida</taxon>
        <taxon>eudicotyledons</taxon>
        <taxon>Gunneridae</taxon>
        <taxon>Pentapetalae</taxon>
        <taxon>rosids</taxon>
        <taxon>fabids</taxon>
        <taxon>Fabales</taxon>
        <taxon>Fabaceae</taxon>
        <taxon>Papilionoideae</taxon>
        <taxon>50 kb inversion clade</taxon>
        <taxon>NPAAA clade</taxon>
        <taxon>Hologalegina</taxon>
        <taxon>IRL clade</taxon>
        <taxon>Trifolieae</taxon>
        <taxon>Trifolium</taxon>
    </lineage>
</organism>
<evidence type="ECO:0000259" key="1">
    <source>
        <dbReference type="Pfam" id="PF13966"/>
    </source>
</evidence>
<proteinExistence type="predicted"/>
<feature type="domain" description="Reverse transcriptase zinc-binding" evidence="1">
    <location>
        <begin position="4"/>
        <end position="85"/>
    </location>
</feature>
<dbReference type="Proteomes" id="UP000265520">
    <property type="component" value="Unassembled WGS sequence"/>
</dbReference>
<dbReference type="EMBL" id="LXQA010054305">
    <property type="protein sequence ID" value="MCI04101.1"/>
    <property type="molecule type" value="Genomic_DNA"/>
</dbReference>
<feature type="non-terminal residue" evidence="2">
    <location>
        <position position="1"/>
    </location>
</feature>
<accession>A0A392NWC1</accession>